<dbReference type="AlphaFoldDB" id="A0A9P1CEI9"/>
<gene>
    <name evidence="2" type="ORF">C1SCF055_LOCUS17165</name>
</gene>
<reference evidence="2" key="1">
    <citation type="submission" date="2022-10" db="EMBL/GenBank/DDBJ databases">
        <authorList>
            <person name="Chen Y."/>
            <person name="Dougan E. K."/>
            <person name="Chan C."/>
            <person name="Rhodes N."/>
            <person name="Thang M."/>
        </authorList>
    </citation>
    <scope>NUCLEOTIDE SEQUENCE</scope>
</reference>
<evidence type="ECO:0000313" key="4">
    <source>
        <dbReference type="Proteomes" id="UP001152797"/>
    </source>
</evidence>
<keyword evidence="1" id="KW-0472">Membrane</keyword>
<evidence type="ECO:0000313" key="2">
    <source>
        <dbReference type="EMBL" id="CAI3990150.1"/>
    </source>
</evidence>
<evidence type="ECO:0000256" key="1">
    <source>
        <dbReference type="SAM" id="Phobius"/>
    </source>
</evidence>
<evidence type="ECO:0000313" key="3">
    <source>
        <dbReference type="EMBL" id="CAL4777462.1"/>
    </source>
</evidence>
<comment type="caution">
    <text evidence="2">The sequence shown here is derived from an EMBL/GenBank/DDBJ whole genome shotgun (WGS) entry which is preliminary data.</text>
</comment>
<proteinExistence type="predicted"/>
<keyword evidence="4" id="KW-1185">Reference proteome</keyword>
<organism evidence="2">
    <name type="scientific">Cladocopium goreaui</name>
    <dbReference type="NCBI Taxonomy" id="2562237"/>
    <lineage>
        <taxon>Eukaryota</taxon>
        <taxon>Sar</taxon>
        <taxon>Alveolata</taxon>
        <taxon>Dinophyceae</taxon>
        <taxon>Suessiales</taxon>
        <taxon>Symbiodiniaceae</taxon>
        <taxon>Cladocopium</taxon>
    </lineage>
</organism>
<dbReference type="EMBL" id="CAMXCT020001446">
    <property type="protein sequence ID" value="CAL1143525.1"/>
    <property type="molecule type" value="Genomic_DNA"/>
</dbReference>
<keyword evidence="1" id="KW-1133">Transmembrane helix</keyword>
<sequence>MDFGMRHLTDRKEFLEEYSKVSLQQHPCGEAPEAMLRMRLEKLLECQQISEEVLGLLQATVSHLLCAACRGGVESNAALMVDAEVALSDEWKRLSVATQKIYQEIRAHDAAIAGQMRQVGAEACIMDFIEAQRRGVPAHGTHVMKIRPWHSDEGLGGVKSRRLFPQHFPNWLELSRVVPEDAACYILIYMYNIILYNYIYIYYDIPSKL</sequence>
<keyword evidence="1" id="KW-0812">Transmembrane</keyword>
<protein>
    <submittedName>
        <fullName evidence="3">Glycosyltransferase</fullName>
    </submittedName>
</protein>
<dbReference type="Proteomes" id="UP001152797">
    <property type="component" value="Unassembled WGS sequence"/>
</dbReference>
<reference evidence="3 4" key="2">
    <citation type="submission" date="2024-05" db="EMBL/GenBank/DDBJ databases">
        <authorList>
            <person name="Chen Y."/>
            <person name="Shah S."/>
            <person name="Dougan E. K."/>
            <person name="Thang M."/>
            <person name="Chan C."/>
        </authorList>
    </citation>
    <scope>NUCLEOTIDE SEQUENCE [LARGE SCALE GENOMIC DNA]</scope>
</reference>
<dbReference type="EMBL" id="CAMXCT030001446">
    <property type="protein sequence ID" value="CAL4777462.1"/>
    <property type="molecule type" value="Genomic_DNA"/>
</dbReference>
<dbReference type="EMBL" id="CAMXCT010001446">
    <property type="protein sequence ID" value="CAI3990150.1"/>
    <property type="molecule type" value="Genomic_DNA"/>
</dbReference>
<dbReference type="OrthoDB" id="10596141at2759"/>
<accession>A0A9P1CEI9</accession>
<name>A0A9P1CEI9_9DINO</name>
<feature type="transmembrane region" description="Helical" evidence="1">
    <location>
        <begin position="182"/>
        <end position="203"/>
    </location>
</feature>